<dbReference type="Proteomes" id="UP000095280">
    <property type="component" value="Unplaced"/>
</dbReference>
<evidence type="ECO:0000256" key="1">
    <source>
        <dbReference type="SAM" id="MobiDB-lite"/>
    </source>
</evidence>
<name>A0A1I8FM28_9PLAT</name>
<evidence type="ECO:0000313" key="2">
    <source>
        <dbReference type="Proteomes" id="UP000095280"/>
    </source>
</evidence>
<sequence length="540" mass="57830">IKDVKVPRVDYQTTVATFVKGRLNHDWLGLRSRQSEYSVLTGTPASPLDFNSIGYQHDVDKNPSDNPHRVGSLAMEMSAIAGRNAALLAFNDWTGKAAELTDPAAEDNRSLRINSQSSIMSRNRTPLPPQLLAPQWLSNSSSGPGCSTCSSDESIPRRPLSISPIQTEPVQQQQQQQQQKQSSTPKATTATAISATAYVFYQHPAGMGGTTATAAYPCVVMPPMRFRHAGAASDYPSYEYNGGGNGLRSVLRFLLLLLRWLLTEEPKCSSSSSSNRRLGRNELSNSNRQATAANLPATGEASRRQGLAASAPANCVDKPTAAGSDTRRRCTVCCSGRRSNSATFKDQLKATAYLTRMRARQEGRGHFNVGFAVAAAAASRPPTIRVDANVKGQHDGMWAPARRRERRWLHLRFFGATAPTAGWESLARLSGTNPVGTADAVEAAAVSEPGPLLAIQEAESAPADGEDASTPEKAAPYPLYSLPQLPQPQRAAAATASQTNATSSACCSEICCNRDDTSASIGDAAALYRPTYLTLDTKTT</sequence>
<proteinExistence type="predicted"/>
<reference evidence="3" key="1">
    <citation type="submission" date="2016-11" db="UniProtKB">
        <authorList>
            <consortium name="WormBaseParasite"/>
        </authorList>
    </citation>
    <scope>IDENTIFICATION</scope>
</reference>
<feature type="region of interest" description="Disordered" evidence="1">
    <location>
        <begin position="267"/>
        <end position="311"/>
    </location>
</feature>
<feature type="compositionally biased region" description="Low complexity" evidence="1">
    <location>
        <begin position="132"/>
        <end position="151"/>
    </location>
</feature>
<evidence type="ECO:0000313" key="3">
    <source>
        <dbReference type="WBParaSite" id="maker-unitig_39439-snap-gene-0.2-mRNA-1"/>
    </source>
</evidence>
<dbReference type="AlphaFoldDB" id="A0A1I8FM28"/>
<keyword evidence="2" id="KW-1185">Reference proteome</keyword>
<protein>
    <submittedName>
        <fullName evidence="3">Prenylcys_lyase domain-containing protein</fullName>
    </submittedName>
</protein>
<accession>A0A1I8FM28</accession>
<feature type="compositionally biased region" description="Polar residues" evidence="1">
    <location>
        <begin position="111"/>
        <end position="124"/>
    </location>
</feature>
<feature type="compositionally biased region" description="Low complexity" evidence="1">
    <location>
        <begin position="171"/>
        <end position="188"/>
    </location>
</feature>
<feature type="region of interest" description="Disordered" evidence="1">
    <location>
        <begin position="108"/>
        <end position="188"/>
    </location>
</feature>
<feature type="region of interest" description="Disordered" evidence="1">
    <location>
        <begin position="459"/>
        <end position="483"/>
    </location>
</feature>
<feature type="compositionally biased region" description="Low complexity" evidence="1">
    <location>
        <begin position="269"/>
        <end position="288"/>
    </location>
</feature>
<organism evidence="2 3">
    <name type="scientific">Macrostomum lignano</name>
    <dbReference type="NCBI Taxonomy" id="282301"/>
    <lineage>
        <taxon>Eukaryota</taxon>
        <taxon>Metazoa</taxon>
        <taxon>Spiralia</taxon>
        <taxon>Lophotrochozoa</taxon>
        <taxon>Platyhelminthes</taxon>
        <taxon>Rhabditophora</taxon>
        <taxon>Macrostomorpha</taxon>
        <taxon>Macrostomida</taxon>
        <taxon>Macrostomidae</taxon>
        <taxon>Macrostomum</taxon>
    </lineage>
</organism>
<dbReference type="WBParaSite" id="maker-unitig_39439-snap-gene-0.2-mRNA-1">
    <property type="protein sequence ID" value="maker-unitig_39439-snap-gene-0.2-mRNA-1"/>
    <property type="gene ID" value="maker-unitig_39439-snap-gene-0.2"/>
</dbReference>